<evidence type="ECO:0000313" key="4">
    <source>
        <dbReference type="Proteomes" id="UP001319180"/>
    </source>
</evidence>
<evidence type="ECO:0000259" key="2">
    <source>
        <dbReference type="PROSITE" id="PS50110"/>
    </source>
</evidence>
<organism evidence="3 4">
    <name type="scientific">Dawidia soli</name>
    <dbReference type="NCBI Taxonomy" id="2782352"/>
    <lineage>
        <taxon>Bacteria</taxon>
        <taxon>Pseudomonadati</taxon>
        <taxon>Bacteroidota</taxon>
        <taxon>Cytophagia</taxon>
        <taxon>Cytophagales</taxon>
        <taxon>Chryseotaleaceae</taxon>
        <taxon>Dawidia</taxon>
    </lineage>
</organism>
<dbReference type="GO" id="GO:0000160">
    <property type="term" value="P:phosphorelay signal transduction system"/>
    <property type="evidence" value="ECO:0007669"/>
    <property type="project" value="InterPro"/>
</dbReference>
<evidence type="ECO:0000313" key="3">
    <source>
        <dbReference type="EMBL" id="MBT1688079.1"/>
    </source>
</evidence>
<dbReference type="InterPro" id="IPR011006">
    <property type="entry name" value="CheY-like_superfamily"/>
</dbReference>
<feature type="modified residue" description="4-aspartylphosphate" evidence="1">
    <location>
        <position position="58"/>
    </location>
</feature>
<sequence>MGKHILLADDDDDDRMLFQEALREVSRDTRLTMAIDGEQLMEVLDAMLPERPTVLFLDLNMPRKNGFACLEELRQQEVFKDMPIVVLSTSDDVATIDSLYLSGASHYMSKPPSFEVLKSAVEYFWRIDWNASRPPSREAFVLMF</sequence>
<dbReference type="EMBL" id="JAHESC010000022">
    <property type="protein sequence ID" value="MBT1688079.1"/>
    <property type="molecule type" value="Genomic_DNA"/>
</dbReference>
<dbReference type="PANTHER" id="PTHR44520:SF2">
    <property type="entry name" value="RESPONSE REGULATOR RCP1"/>
    <property type="match status" value="1"/>
</dbReference>
<proteinExistence type="predicted"/>
<keyword evidence="1" id="KW-0597">Phosphoprotein</keyword>
<dbReference type="InterPro" id="IPR052893">
    <property type="entry name" value="TCS_response_regulator"/>
</dbReference>
<accession>A0AAP2DA49</accession>
<comment type="caution">
    <text evidence="3">The sequence shown here is derived from an EMBL/GenBank/DDBJ whole genome shotgun (WGS) entry which is preliminary data.</text>
</comment>
<dbReference type="AlphaFoldDB" id="A0AAP2DA49"/>
<reference evidence="3 4" key="1">
    <citation type="submission" date="2021-05" db="EMBL/GenBank/DDBJ databases">
        <title>A Polyphasic approach of four new species of the genus Ohtaekwangia: Ohtaekwangia histidinii sp. nov., Ohtaekwangia cretensis sp. nov., Ohtaekwangia indiensis sp. nov., Ohtaekwangia reichenbachii sp. nov. from diverse environment.</title>
        <authorList>
            <person name="Octaviana S."/>
        </authorList>
    </citation>
    <scope>NUCLEOTIDE SEQUENCE [LARGE SCALE GENOMIC DNA]</scope>
    <source>
        <strain evidence="3 4">PWU37</strain>
    </source>
</reference>
<dbReference type="Proteomes" id="UP001319180">
    <property type="component" value="Unassembled WGS sequence"/>
</dbReference>
<dbReference type="InterPro" id="IPR001789">
    <property type="entry name" value="Sig_transdc_resp-reg_receiver"/>
</dbReference>
<dbReference type="PANTHER" id="PTHR44520">
    <property type="entry name" value="RESPONSE REGULATOR RCP1-RELATED"/>
    <property type="match status" value="1"/>
</dbReference>
<gene>
    <name evidence="3" type="ORF">KK078_16030</name>
</gene>
<name>A0AAP2DA49_9BACT</name>
<evidence type="ECO:0000256" key="1">
    <source>
        <dbReference type="PROSITE-ProRule" id="PRU00169"/>
    </source>
</evidence>
<dbReference type="SUPFAM" id="SSF52172">
    <property type="entry name" value="CheY-like"/>
    <property type="match status" value="1"/>
</dbReference>
<protein>
    <submittedName>
        <fullName evidence="3">Response regulator</fullName>
    </submittedName>
</protein>
<dbReference type="Pfam" id="PF00072">
    <property type="entry name" value="Response_reg"/>
    <property type="match status" value="1"/>
</dbReference>
<dbReference type="Gene3D" id="3.40.50.2300">
    <property type="match status" value="1"/>
</dbReference>
<dbReference type="SMART" id="SM00448">
    <property type="entry name" value="REC"/>
    <property type="match status" value="1"/>
</dbReference>
<keyword evidence="4" id="KW-1185">Reference proteome</keyword>
<dbReference type="RefSeq" id="WP_254091307.1">
    <property type="nucleotide sequence ID" value="NZ_JAHESC010000022.1"/>
</dbReference>
<dbReference type="PROSITE" id="PS50110">
    <property type="entry name" value="RESPONSE_REGULATORY"/>
    <property type="match status" value="1"/>
</dbReference>
<feature type="domain" description="Response regulatory" evidence="2">
    <location>
        <begin position="4"/>
        <end position="125"/>
    </location>
</feature>